<dbReference type="Pfam" id="PF00201">
    <property type="entry name" value="UDPGT"/>
    <property type="match status" value="1"/>
</dbReference>
<dbReference type="Proteomes" id="UP001374584">
    <property type="component" value="Unassembled WGS sequence"/>
</dbReference>
<dbReference type="PROSITE" id="PS00375">
    <property type="entry name" value="UDPGT"/>
    <property type="match status" value="1"/>
</dbReference>
<evidence type="ECO:0000256" key="2">
    <source>
        <dbReference type="ARBA" id="ARBA00022676"/>
    </source>
</evidence>
<dbReference type="PANTHER" id="PTHR48047:SF61">
    <property type="entry name" value="OS04G0273600 PROTEIN"/>
    <property type="match status" value="1"/>
</dbReference>
<name>A0AAN9LKF6_PHACN</name>
<dbReference type="EMBL" id="JAYMYR010000010">
    <property type="protein sequence ID" value="KAK7335814.1"/>
    <property type="molecule type" value="Genomic_DNA"/>
</dbReference>
<comment type="similarity">
    <text evidence="1 4">Belongs to the UDP-glycosyltransferase family.</text>
</comment>
<dbReference type="InterPro" id="IPR035595">
    <property type="entry name" value="UDP_glycos_trans_CS"/>
</dbReference>
<evidence type="ECO:0000259" key="6">
    <source>
        <dbReference type="Pfam" id="PF26168"/>
    </source>
</evidence>
<sequence>MVKKSCMWKKKHRYIQKKEMAEEKQEVVLFPFMAQGHIIPFLALAQQLEKREKHNITIVNTSLNIRKLRSSLPPNSSINLLEIPFTPSQHGLPPNTENTDTIPYKLVIRLIQASTTLKPAFTDLLRNILLQNKTHKLLVVADFFLGWTAAVAKELGAFHAIFSASGGYGLACYCSLWLNLPHRRGDPTQEHLTLPDFPEARTIHRTQLPTNISEADGSDAWSVFQHQNLLEWVNSDGVLFNTVHEFDSVGLGYFKRKLKRPVWAIGPLLLSGSGSRGKGGGINPKLCTEWLDAKPSKSVLFVCFGSMNTISASQMMELGKALDRCGKSFIWVVRPPIGFDINSEFREDEWLPEGFVERVRESGKGLVVRDWAPQVEILSHSAVSVFLSHCGWNSLLESLSEGVPILGWPMAAEQFYNCKLLEEEVGVCVEVARGKSCEVKCEDIAEKIDLVMGETEKGVSMRKKAGYVRDLIRDALKDEDGFKGSSVKAMDHFLSAALS</sequence>
<organism evidence="7 8">
    <name type="scientific">Phaseolus coccineus</name>
    <name type="common">Scarlet runner bean</name>
    <name type="synonym">Phaseolus multiflorus</name>
    <dbReference type="NCBI Taxonomy" id="3886"/>
    <lineage>
        <taxon>Eukaryota</taxon>
        <taxon>Viridiplantae</taxon>
        <taxon>Streptophyta</taxon>
        <taxon>Embryophyta</taxon>
        <taxon>Tracheophyta</taxon>
        <taxon>Spermatophyta</taxon>
        <taxon>Magnoliopsida</taxon>
        <taxon>eudicotyledons</taxon>
        <taxon>Gunneridae</taxon>
        <taxon>Pentapetalae</taxon>
        <taxon>rosids</taxon>
        <taxon>fabids</taxon>
        <taxon>Fabales</taxon>
        <taxon>Fabaceae</taxon>
        <taxon>Papilionoideae</taxon>
        <taxon>50 kb inversion clade</taxon>
        <taxon>NPAAA clade</taxon>
        <taxon>indigoferoid/millettioid clade</taxon>
        <taxon>Phaseoleae</taxon>
        <taxon>Phaseolus</taxon>
    </lineage>
</organism>
<evidence type="ECO:0000256" key="5">
    <source>
        <dbReference type="RuleBase" id="RU362057"/>
    </source>
</evidence>
<keyword evidence="3 4" id="KW-0808">Transferase</keyword>
<protein>
    <recommendedName>
        <fullName evidence="5">Glycosyltransferase</fullName>
        <ecNumber evidence="5">2.4.1.-</ecNumber>
    </recommendedName>
</protein>
<keyword evidence="8" id="KW-1185">Reference proteome</keyword>
<dbReference type="InterPro" id="IPR002213">
    <property type="entry name" value="UDP_glucos_trans"/>
</dbReference>
<evidence type="ECO:0000256" key="3">
    <source>
        <dbReference type="ARBA" id="ARBA00022679"/>
    </source>
</evidence>
<evidence type="ECO:0000313" key="8">
    <source>
        <dbReference type="Proteomes" id="UP001374584"/>
    </source>
</evidence>
<dbReference type="AlphaFoldDB" id="A0AAN9LKF6"/>
<gene>
    <name evidence="7" type="ORF">VNO80_27874</name>
</gene>
<feature type="domain" description="Glycosyltransferase N-terminal" evidence="6">
    <location>
        <begin position="26"/>
        <end position="268"/>
    </location>
</feature>
<evidence type="ECO:0000256" key="4">
    <source>
        <dbReference type="RuleBase" id="RU003718"/>
    </source>
</evidence>
<dbReference type="Pfam" id="PF26168">
    <property type="entry name" value="Glyco_transf_N"/>
    <property type="match status" value="1"/>
</dbReference>
<evidence type="ECO:0000313" key="7">
    <source>
        <dbReference type="EMBL" id="KAK7335814.1"/>
    </source>
</evidence>
<evidence type="ECO:0000256" key="1">
    <source>
        <dbReference type="ARBA" id="ARBA00009995"/>
    </source>
</evidence>
<reference evidence="7 8" key="1">
    <citation type="submission" date="2024-01" db="EMBL/GenBank/DDBJ databases">
        <title>The genomes of 5 underutilized Papilionoideae crops provide insights into root nodulation and disease resistanc.</title>
        <authorList>
            <person name="Jiang F."/>
        </authorList>
    </citation>
    <scope>NUCLEOTIDE SEQUENCE [LARGE SCALE GENOMIC DNA]</scope>
    <source>
        <strain evidence="7">JINMINGXINNONG_FW02</strain>
        <tissue evidence="7">Leaves</tissue>
    </source>
</reference>
<dbReference type="PANTHER" id="PTHR48047">
    <property type="entry name" value="GLYCOSYLTRANSFERASE"/>
    <property type="match status" value="1"/>
</dbReference>
<dbReference type="SUPFAM" id="SSF53756">
    <property type="entry name" value="UDP-Glycosyltransferase/glycogen phosphorylase"/>
    <property type="match status" value="1"/>
</dbReference>
<dbReference type="InterPro" id="IPR058980">
    <property type="entry name" value="Glyco_transf_N"/>
</dbReference>
<keyword evidence="2 4" id="KW-0328">Glycosyltransferase</keyword>
<accession>A0AAN9LKF6</accession>
<proteinExistence type="inferred from homology"/>
<dbReference type="GO" id="GO:0035251">
    <property type="term" value="F:UDP-glucosyltransferase activity"/>
    <property type="evidence" value="ECO:0007669"/>
    <property type="project" value="TreeGrafter"/>
</dbReference>
<dbReference type="Gene3D" id="3.40.50.2000">
    <property type="entry name" value="Glycogen Phosphorylase B"/>
    <property type="match status" value="2"/>
</dbReference>
<dbReference type="EC" id="2.4.1.-" evidence="5"/>
<comment type="caution">
    <text evidence="7">The sequence shown here is derived from an EMBL/GenBank/DDBJ whole genome shotgun (WGS) entry which is preliminary data.</text>
</comment>
<dbReference type="FunFam" id="3.40.50.2000:FF:000064">
    <property type="entry name" value="Glycosyltransferase"/>
    <property type="match status" value="1"/>
</dbReference>
<dbReference type="CDD" id="cd03784">
    <property type="entry name" value="GT1_Gtf-like"/>
    <property type="match status" value="1"/>
</dbReference>
<dbReference type="FunFam" id="3.40.50.2000:FF:000103">
    <property type="entry name" value="Glycosyltransferase"/>
    <property type="match status" value="1"/>
</dbReference>